<protein>
    <submittedName>
        <fullName evidence="1">Uncharacterized protein</fullName>
    </submittedName>
</protein>
<sequence length="83" mass="10204">MRITRWEECNHCLLNRPVRKLNIYDKELDNMIVYNHISHYIYIYNAILFPKKGEERSTRRGRRARGVTYVFPEWIDCDGRRNE</sequence>
<accession>A0A124GNW7</accession>
<name>A0A124GNW7_PICGL</name>
<dbReference type="EMBL" id="LKAM01000002">
    <property type="protein sequence ID" value="KUM50106.1"/>
    <property type="molecule type" value="Genomic_DNA"/>
</dbReference>
<comment type="caution">
    <text evidence="1">The sequence shown here is derived from an EMBL/GenBank/DDBJ whole genome shotgun (WGS) entry which is preliminary data.</text>
</comment>
<evidence type="ECO:0000313" key="1">
    <source>
        <dbReference type="EMBL" id="KUM50106.1"/>
    </source>
</evidence>
<proteinExistence type="predicted"/>
<dbReference type="AlphaFoldDB" id="A0A124GNW7"/>
<geneLocation type="mitochondrion" evidence="1"/>
<reference evidence="1" key="1">
    <citation type="journal article" date="2015" name="Genome Biol. Evol.">
        <title>Organellar Genomes of White Spruce (Picea glauca): Assembly and Annotation.</title>
        <authorList>
            <person name="Jackman S.D."/>
            <person name="Warren R.L."/>
            <person name="Gibb E.A."/>
            <person name="Vandervalk B.P."/>
            <person name="Mohamadi H."/>
            <person name="Chu J."/>
            <person name="Raymond A."/>
            <person name="Pleasance S."/>
            <person name="Coope R."/>
            <person name="Wildung M.R."/>
            <person name="Ritland C.E."/>
            <person name="Bousquet J."/>
            <person name="Jones S.J."/>
            <person name="Bohlmann J."/>
            <person name="Birol I."/>
        </authorList>
    </citation>
    <scope>NUCLEOTIDE SEQUENCE [LARGE SCALE GENOMIC DNA]</scope>
    <source>
        <tissue evidence="1">Flushing bud</tissue>
    </source>
</reference>
<keyword evidence="1" id="KW-0496">Mitochondrion</keyword>
<gene>
    <name evidence="1" type="ORF">ABT39_MTgene3334</name>
</gene>
<organism evidence="1">
    <name type="scientific">Picea glauca</name>
    <name type="common">White spruce</name>
    <name type="synonym">Pinus glauca</name>
    <dbReference type="NCBI Taxonomy" id="3330"/>
    <lineage>
        <taxon>Eukaryota</taxon>
        <taxon>Viridiplantae</taxon>
        <taxon>Streptophyta</taxon>
        <taxon>Embryophyta</taxon>
        <taxon>Tracheophyta</taxon>
        <taxon>Spermatophyta</taxon>
        <taxon>Pinopsida</taxon>
        <taxon>Pinidae</taxon>
        <taxon>Conifers I</taxon>
        <taxon>Pinales</taxon>
        <taxon>Pinaceae</taxon>
        <taxon>Picea</taxon>
    </lineage>
</organism>